<evidence type="ECO:0000313" key="2">
    <source>
        <dbReference type="EMBL" id="TVU67383.1"/>
    </source>
</evidence>
<keyword evidence="3" id="KW-1185">Reference proteome</keyword>
<organism evidence="2 3">
    <name type="scientific">Cobetia crustatorum</name>
    <dbReference type="NCBI Taxonomy" id="553385"/>
    <lineage>
        <taxon>Bacteria</taxon>
        <taxon>Pseudomonadati</taxon>
        <taxon>Pseudomonadota</taxon>
        <taxon>Gammaproteobacteria</taxon>
        <taxon>Oceanospirillales</taxon>
        <taxon>Halomonadaceae</taxon>
        <taxon>Cobetia</taxon>
    </lineage>
</organism>
<evidence type="ECO:0008006" key="4">
    <source>
        <dbReference type="Google" id="ProtNLM"/>
    </source>
</evidence>
<protein>
    <recommendedName>
        <fullName evidence="4">Zinc ribbon-containing protein</fullName>
    </recommendedName>
</protein>
<evidence type="ECO:0000313" key="3">
    <source>
        <dbReference type="Proteomes" id="UP000319941"/>
    </source>
</evidence>
<dbReference type="InterPro" id="IPR009912">
    <property type="entry name" value="DUF1451"/>
</dbReference>
<comment type="caution">
    <text evidence="2">The sequence shown here is derived from an EMBL/GenBank/DDBJ whole genome shotgun (WGS) entry which is preliminary data.</text>
</comment>
<reference evidence="2 3" key="1">
    <citation type="submission" date="2019-07" db="EMBL/GenBank/DDBJ databases">
        <title>Diversity of Bacteria from Kongsfjorden, Arctic.</title>
        <authorList>
            <person name="Yu Y."/>
        </authorList>
    </citation>
    <scope>NUCLEOTIDE SEQUENCE [LARGE SCALE GENOMIC DNA]</scope>
    <source>
        <strain evidence="2 3">SM1923</strain>
    </source>
</reference>
<feature type="region of interest" description="Disordered" evidence="1">
    <location>
        <begin position="174"/>
        <end position="231"/>
    </location>
</feature>
<proteinExistence type="predicted"/>
<sequence>MPATEQHNESEGRLGEAYGRILTRLEESSGELSWDGLKAELDEAVRFESEVEEFTLDELALLRAWVERDMHEFRRHLAAGGEGIASWLGIDLSVLSRSVSSALLSIADRTVVDQAHFEEDLEAARADYTSGEVIAPGLLHCVHCDATTTLTHPCVLEPCHACGHRFFARGAPKVAATPGRASRDPHDPDDARTLSSPSKADQQADPRYARGNSAEGGNDHAGNAGHSGDDD</sequence>
<dbReference type="EMBL" id="VNFH01000015">
    <property type="protein sequence ID" value="TVU67383.1"/>
    <property type="molecule type" value="Genomic_DNA"/>
</dbReference>
<gene>
    <name evidence="2" type="ORF">FQP86_16900</name>
</gene>
<dbReference type="AlphaFoldDB" id="A0A558HE15"/>
<dbReference type="Proteomes" id="UP000319941">
    <property type="component" value="Unassembled WGS sequence"/>
</dbReference>
<evidence type="ECO:0000256" key="1">
    <source>
        <dbReference type="SAM" id="MobiDB-lite"/>
    </source>
</evidence>
<name>A0A558HE15_9GAMM</name>
<feature type="compositionally biased region" description="Basic and acidic residues" evidence="1">
    <location>
        <begin position="181"/>
        <end position="192"/>
    </location>
</feature>
<dbReference type="Pfam" id="PF07295">
    <property type="entry name" value="DUF1451"/>
    <property type="match status" value="1"/>
</dbReference>
<accession>A0A558HE15</accession>
<dbReference type="STRING" id="553385.GCA_000591415_01171"/>
<dbReference type="OrthoDB" id="3174978at2"/>